<dbReference type="AlphaFoldDB" id="A0A917PDN0"/>
<feature type="region of interest" description="Disordered" evidence="1">
    <location>
        <begin position="66"/>
        <end position="93"/>
    </location>
</feature>
<accession>A0A917PDN0</accession>
<keyword evidence="3" id="KW-1185">Reference proteome</keyword>
<evidence type="ECO:0000256" key="1">
    <source>
        <dbReference type="SAM" id="MobiDB-lite"/>
    </source>
</evidence>
<comment type="caution">
    <text evidence="2">The sequence shown here is derived from an EMBL/GenBank/DDBJ whole genome shotgun (WGS) entry which is preliminary data.</text>
</comment>
<evidence type="ECO:0000313" key="3">
    <source>
        <dbReference type="Proteomes" id="UP000636956"/>
    </source>
</evidence>
<dbReference type="RefSeq" id="WP_188742086.1">
    <property type="nucleotide sequence ID" value="NZ_BAABFW010000039.1"/>
</dbReference>
<name>A0A917PDN0_9MICO</name>
<reference evidence="2" key="2">
    <citation type="submission" date="2020-09" db="EMBL/GenBank/DDBJ databases">
        <authorList>
            <person name="Sun Q."/>
            <person name="Zhou Y."/>
        </authorList>
    </citation>
    <scope>NUCLEOTIDE SEQUENCE</scope>
    <source>
        <strain evidence="2">CGMCC 1.8984</strain>
    </source>
</reference>
<organism evidence="2 3">
    <name type="scientific">Agromyces bauzanensis</name>
    <dbReference type="NCBI Taxonomy" id="1308924"/>
    <lineage>
        <taxon>Bacteria</taxon>
        <taxon>Bacillati</taxon>
        <taxon>Actinomycetota</taxon>
        <taxon>Actinomycetes</taxon>
        <taxon>Micrococcales</taxon>
        <taxon>Microbacteriaceae</taxon>
        <taxon>Agromyces</taxon>
    </lineage>
</organism>
<proteinExistence type="predicted"/>
<evidence type="ECO:0000313" key="2">
    <source>
        <dbReference type="EMBL" id="GGJ72046.1"/>
    </source>
</evidence>
<gene>
    <name evidence="2" type="ORF">GCM10011372_07510</name>
</gene>
<reference evidence="2" key="1">
    <citation type="journal article" date="2014" name="Int. J. Syst. Evol. Microbiol.">
        <title>Complete genome sequence of Corynebacterium casei LMG S-19264T (=DSM 44701T), isolated from a smear-ripened cheese.</title>
        <authorList>
            <consortium name="US DOE Joint Genome Institute (JGI-PGF)"/>
            <person name="Walter F."/>
            <person name="Albersmeier A."/>
            <person name="Kalinowski J."/>
            <person name="Ruckert C."/>
        </authorList>
    </citation>
    <scope>NUCLEOTIDE SEQUENCE</scope>
    <source>
        <strain evidence="2">CGMCC 1.8984</strain>
    </source>
</reference>
<dbReference type="EMBL" id="BMMD01000002">
    <property type="protein sequence ID" value="GGJ72046.1"/>
    <property type="molecule type" value="Genomic_DNA"/>
</dbReference>
<sequence length="93" mass="9989">MKRIGIIYGGREFSIGQEGFDQMKSEVEAAHRDGRSIWIRVNYGEGRPQAAEILVGPGIPIALLPIPDEPPTAADQADDSADGHLAQTSETSD</sequence>
<protein>
    <submittedName>
        <fullName evidence="2">Uncharacterized protein</fullName>
    </submittedName>
</protein>
<dbReference type="Proteomes" id="UP000636956">
    <property type="component" value="Unassembled WGS sequence"/>
</dbReference>